<organism evidence="2 3">
    <name type="scientific">Leucobacter allii</name>
    <dbReference type="NCBI Taxonomy" id="2932247"/>
    <lineage>
        <taxon>Bacteria</taxon>
        <taxon>Bacillati</taxon>
        <taxon>Actinomycetota</taxon>
        <taxon>Actinomycetes</taxon>
        <taxon>Micrococcales</taxon>
        <taxon>Microbacteriaceae</taxon>
        <taxon>Leucobacter</taxon>
    </lineage>
</organism>
<evidence type="ECO:0000313" key="3">
    <source>
        <dbReference type="Proteomes" id="UP000831786"/>
    </source>
</evidence>
<dbReference type="InterPro" id="IPR013813">
    <property type="entry name" value="Endoribo_LPSP/chorism_mut-like"/>
</dbReference>
<gene>
    <name evidence="2" type="ORF">MUN78_14835</name>
</gene>
<dbReference type="Gene3D" id="3.30.1330.40">
    <property type="entry name" value="RutC-like"/>
    <property type="match status" value="1"/>
</dbReference>
<dbReference type="PANTHER" id="PTHR43760:SF1">
    <property type="entry name" value="ENDORIBONUCLEASE L-PSP_CHORISMATE MUTASE-LIKE DOMAIN-CONTAINING PROTEIN"/>
    <property type="match status" value="1"/>
</dbReference>
<dbReference type="InterPro" id="IPR035959">
    <property type="entry name" value="RutC-like_sf"/>
</dbReference>
<dbReference type="SUPFAM" id="SSF55298">
    <property type="entry name" value="YjgF-like"/>
    <property type="match status" value="1"/>
</dbReference>
<dbReference type="EMBL" id="CP095045">
    <property type="protein sequence ID" value="UOQ56924.1"/>
    <property type="molecule type" value="Genomic_DNA"/>
</dbReference>
<feature type="domain" description="Endoribonuclease L-PSP/chorismate mutase-like" evidence="1">
    <location>
        <begin position="27"/>
        <end position="139"/>
    </location>
</feature>
<accession>A0ABY4FKY2</accession>
<evidence type="ECO:0000313" key="2">
    <source>
        <dbReference type="EMBL" id="UOQ56924.1"/>
    </source>
</evidence>
<dbReference type="CDD" id="cd02199">
    <property type="entry name" value="YjgF_YER057c_UK114_like_1"/>
    <property type="match status" value="1"/>
</dbReference>
<evidence type="ECO:0000259" key="1">
    <source>
        <dbReference type="Pfam" id="PF14588"/>
    </source>
</evidence>
<dbReference type="RefSeq" id="WP_244727471.1">
    <property type="nucleotide sequence ID" value="NZ_CP095045.1"/>
</dbReference>
<protein>
    <submittedName>
        <fullName evidence="2">RidA family protein</fullName>
    </submittedName>
</protein>
<dbReference type="Pfam" id="PF14588">
    <property type="entry name" value="YjgF_endoribonc"/>
    <property type="match status" value="1"/>
</dbReference>
<keyword evidence="3" id="KW-1185">Reference proteome</keyword>
<sequence>MSSTNSEGADGLARIAPLLPPPPRPAANYVPVREAGGLLCVAGQTPHVDGRLRLRGIVGDGVAPEEARLLARDAALGAVSALRAHLGDLREVAGIVSVTGYVACTPAFARQPWVIDGASELFIEAFGAAGRHARAAVGVAALPDGAPVEVSVIALRR</sequence>
<reference evidence="2 3" key="1">
    <citation type="submission" date="2022-04" db="EMBL/GenBank/DDBJ databases">
        <title>Leucobacter sp. isolated from rhizosphere of garlic.</title>
        <authorList>
            <person name="Won M."/>
            <person name="Lee C.-M."/>
            <person name="Woen H.-Y."/>
            <person name="Kwon S.-W."/>
        </authorList>
    </citation>
    <scope>NUCLEOTIDE SEQUENCE [LARGE SCALE GENOMIC DNA]</scope>
    <source>
        <strain evidence="2 3">H21R-40</strain>
    </source>
</reference>
<dbReference type="Proteomes" id="UP000831786">
    <property type="component" value="Chromosome"/>
</dbReference>
<dbReference type="PANTHER" id="PTHR43760">
    <property type="entry name" value="ENDORIBONUCLEASE-RELATED"/>
    <property type="match status" value="1"/>
</dbReference>
<proteinExistence type="predicted"/>
<name>A0ABY4FKY2_9MICO</name>